<dbReference type="SUPFAM" id="SSF54637">
    <property type="entry name" value="Thioesterase/thiol ester dehydrase-isomerase"/>
    <property type="match status" value="1"/>
</dbReference>
<dbReference type="CDD" id="cd00586">
    <property type="entry name" value="4HBT"/>
    <property type="match status" value="1"/>
</dbReference>
<dbReference type="Pfam" id="PF13279">
    <property type="entry name" value="4HBT_2"/>
    <property type="match status" value="1"/>
</dbReference>
<evidence type="ECO:0000313" key="1">
    <source>
        <dbReference type="EMBL" id="PFG31130.1"/>
    </source>
</evidence>
<gene>
    <name evidence="1" type="ORF">ATJ78_2080</name>
</gene>
<dbReference type="InterPro" id="IPR029069">
    <property type="entry name" value="HotDog_dom_sf"/>
</dbReference>
<dbReference type="Gene3D" id="3.10.129.10">
    <property type="entry name" value="Hotdog Thioesterase"/>
    <property type="match status" value="1"/>
</dbReference>
<name>A0A2A9DYX1_9MICO</name>
<keyword evidence="1" id="KW-0378">Hydrolase</keyword>
<evidence type="ECO:0000313" key="2">
    <source>
        <dbReference type="Proteomes" id="UP000221369"/>
    </source>
</evidence>
<keyword evidence="2" id="KW-1185">Reference proteome</keyword>
<dbReference type="RefSeq" id="WP_098407507.1">
    <property type="nucleotide sequence ID" value="NZ_PDJE01000001.1"/>
</dbReference>
<dbReference type="Proteomes" id="UP000221369">
    <property type="component" value="Unassembled WGS sequence"/>
</dbReference>
<sequence length="155" mass="17371">MRVQAPVQLRWGDLDAYNHVNNVELMRVLEEARVRVFWRSDDEGGAIDQGMALIEAEPGSETLTLVARHEVEYLAPIAYQREPLDIQLWIGRLGGASLDVSYEVYTHDGATPAARAASTIVLVDAATGAPRRIRAEERQAWERYLEPPVAFSGRR</sequence>
<protein>
    <submittedName>
        <fullName evidence="1">Acyl-CoA thioester hydrolase</fullName>
    </submittedName>
</protein>
<organism evidence="1 2">
    <name type="scientific">Paramicrobacterium agarici</name>
    <dbReference type="NCBI Taxonomy" id="630514"/>
    <lineage>
        <taxon>Bacteria</taxon>
        <taxon>Bacillati</taxon>
        <taxon>Actinomycetota</taxon>
        <taxon>Actinomycetes</taxon>
        <taxon>Micrococcales</taxon>
        <taxon>Microbacteriaceae</taxon>
        <taxon>Paramicrobacterium</taxon>
    </lineage>
</organism>
<dbReference type="InterPro" id="IPR050563">
    <property type="entry name" value="4-hydroxybenzoyl-CoA_TE"/>
</dbReference>
<accession>A0A2A9DYX1</accession>
<proteinExistence type="predicted"/>
<dbReference type="PANTHER" id="PTHR31793:SF24">
    <property type="entry name" value="LONG-CHAIN ACYL-COA THIOESTERASE FADM"/>
    <property type="match status" value="1"/>
</dbReference>
<dbReference type="EMBL" id="PDJE01000001">
    <property type="protein sequence ID" value="PFG31130.1"/>
    <property type="molecule type" value="Genomic_DNA"/>
</dbReference>
<dbReference type="PANTHER" id="PTHR31793">
    <property type="entry name" value="4-HYDROXYBENZOYL-COA THIOESTERASE FAMILY MEMBER"/>
    <property type="match status" value="1"/>
</dbReference>
<dbReference type="AlphaFoldDB" id="A0A2A9DYX1"/>
<reference evidence="1 2" key="1">
    <citation type="submission" date="2017-10" db="EMBL/GenBank/DDBJ databases">
        <title>Sequencing the genomes of 1000 actinobacteria strains.</title>
        <authorList>
            <person name="Klenk H.-P."/>
        </authorList>
    </citation>
    <scope>NUCLEOTIDE SEQUENCE [LARGE SCALE GENOMIC DNA]</scope>
    <source>
        <strain evidence="1 2">DSM 21798</strain>
    </source>
</reference>
<dbReference type="GO" id="GO:0047617">
    <property type="term" value="F:fatty acyl-CoA hydrolase activity"/>
    <property type="evidence" value="ECO:0007669"/>
    <property type="project" value="TreeGrafter"/>
</dbReference>
<comment type="caution">
    <text evidence="1">The sequence shown here is derived from an EMBL/GenBank/DDBJ whole genome shotgun (WGS) entry which is preliminary data.</text>
</comment>